<evidence type="ECO:0000256" key="2">
    <source>
        <dbReference type="ARBA" id="ARBA00006275"/>
    </source>
</evidence>
<comment type="similarity">
    <text evidence="2">Belongs to the SusD family.</text>
</comment>
<keyword evidence="8" id="KW-1185">Reference proteome</keyword>
<dbReference type="InterPro" id="IPR012944">
    <property type="entry name" value="SusD_RagB_dom"/>
</dbReference>
<evidence type="ECO:0000256" key="5">
    <source>
        <dbReference type="ARBA" id="ARBA00023237"/>
    </source>
</evidence>
<organism evidence="7 8">
    <name type="scientific">Filimonas effusa</name>
    <dbReference type="NCBI Taxonomy" id="2508721"/>
    <lineage>
        <taxon>Bacteria</taxon>
        <taxon>Pseudomonadati</taxon>
        <taxon>Bacteroidota</taxon>
        <taxon>Chitinophagia</taxon>
        <taxon>Chitinophagales</taxon>
        <taxon>Chitinophagaceae</taxon>
        <taxon>Filimonas</taxon>
    </lineage>
</organism>
<gene>
    <name evidence="7" type="ORF">ESB13_05640</name>
</gene>
<dbReference type="Proteomes" id="UP000290545">
    <property type="component" value="Unassembled WGS sequence"/>
</dbReference>
<accession>A0A4Q1DCM1</accession>
<evidence type="ECO:0000256" key="3">
    <source>
        <dbReference type="ARBA" id="ARBA00022729"/>
    </source>
</evidence>
<dbReference type="InterPro" id="IPR011990">
    <property type="entry name" value="TPR-like_helical_dom_sf"/>
</dbReference>
<dbReference type="PROSITE" id="PS51257">
    <property type="entry name" value="PROKAR_LIPOPROTEIN"/>
    <property type="match status" value="1"/>
</dbReference>
<evidence type="ECO:0000259" key="6">
    <source>
        <dbReference type="Pfam" id="PF07980"/>
    </source>
</evidence>
<sequence length="552" mass="62589">MLVKNIILSLLLLLVFSSCRKTLEVLPETTLDESQVYRNVYDADAAVIGIYGQLSGLARQYVVLNELRGDLLTVTSNADTSLQQIAGHRVSSGNPYADPRPFYKVILNCNDVLKNFDIMLRDKKMTTSEYNSRYADIATLRCWLYLQLGIHFGEIPYVTDAIENINDLKDASRFPRVSFRQLLTSLIGTMEGLPTLEVYPTGSTLLTTADNTITNKFFVNKQCLLGDLYLWHNDYTKAATAYRAVMETNTASGDFDTYKIRIADVASNNDLAVGYIRYREQDINALINNNTQGWKSMFIRSRDDLWNTEWLWVLPFNSNFAPEEPFAELFSPYAGYLLKPSARALHNWNSQVQNNGFPFDARGIFSADTTSAVPAVRKYTYHYNIEQPLVKNSSWFLYRAAVVHLRYAEAANRDGRGKIAWALLNTGIGSTYDDASQTDKTNLMQTFDSPPYDFDARNGTAPYFRGPWHRNGGIRGRAYLQPLSISLQQNTTALEDALVNESALELAFEGHRWPDLLRIALRRNDAGYLAAQTGDSRLLDPSNWYLPFNWNP</sequence>
<keyword evidence="4" id="KW-0472">Membrane</keyword>
<comment type="caution">
    <text evidence="7">The sequence shown here is derived from an EMBL/GenBank/DDBJ whole genome shotgun (WGS) entry which is preliminary data.</text>
</comment>
<evidence type="ECO:0000256" key="4">
    <source>
        <dbReference type="ARBA" id="ARBA00023136"/>
    </source>
</evidence>
<evidence type="ECO:0000313" key="7">
    <source>
        <dbReference type="EMBL" id="RXK86289.1"/>
    </source>
</evidence>
<protein>
    <submittedName>
        <fullName evidence="7">RagB/SusD family nutrient uptake outer membrane protein</fullName>
    </submittedName>
</protein>
<proteinExistence type="inferred from homology"/>
<dbReference type="AlphaFoldDB" id="A0A4Q1DCM1"/>
<dbReference type="EMBL" id="SDHZ01000001">
    <property type="protein sequence ID" value="RXK86289.1"/>
    <property type="molecule type" value="Genomic_DNA"/>
</dbReference>
<name>A0A4Q1DCM1_9BACT</name>
<dbReference type="GO" id="GO:0009279">
    <property type="term" value="C:cell outer membrane"/>
    <property type="evidence" value="ECO:0007669"/>
    <property type="project" value="UniProtKB-SubCell"/>
</dbReference>
<reference evidence="7 8" key="1">
    <citation type="submission" date="2019-01" db="EMBL/GenBank/DDBJ databases">
        <title>Filimonas sp. strain TTM-71.</title>
        <authorList>
            <person name="Chen W.-M."/>
        </authorList>
    </citation>
    <scope>NUCLEOTIDE SEQUENCE [LARGE SCALE GENOMIC DNA]</scope>
    <source>
        <strain evidence="7 8">TTM-71</strain>
    </source>
</reference>
<keyword evidence="5" id="KW-0998">Cell outer membrane</keyword>
<evidence type="ECO:0000256" key="1">
    <source>
        <dbReference type="ARBA" id="ARBA00004442"/>
    </source>
</evidence>
<comment type="subcellular location">
    <subcellularLocation>
        <location evidence="1">Cell outer membrane</location>
    </subcellularLocation>
</comment>
<dbReference type="SUPFAM" id="SSF48452">
    <property type="entry name" value="TPR-like"/>
    <property type="match status" value="1"/>
</dbReference>
<feature type="domain" description="RagB/SusD" evidence="6">
    <location>
        <begin position="474"/>
        <end position="524"/>
    </location>
</feature>
<evidence type="ECO:0000313" key="8">
    <source>
        <dbReference type="Proteomes" id="UP000290545"/>
    </source>
</evidence>
<dbReference type="OrthoDB" id="1035036at2"/>
<keyword evidence="3" id="KW-0732">Signal</keyword>
<dbReference type="Pfam" id="PF07980">
    <property type="entry name" value="SusD_RagB"/>
    <property type="match status" value="1"/>
</dbReference>
<dbReference type="RefSeq" id="WP_129002039.1">
    <property type="nucleotide sequence ID" value="NZ_SDHZ01000001.1"/>
</dbReference>
<dbReference type="Gene3D" id="1.25.40.390">
    <property type="match status" value="1"/>
</dbReference>